<sequence>MSLPVVVAITGASGAVYAKRLLNVLHHSGYDVQLSISPSGKIVLQQEMGIRLELDNFDPETLVPLTVNANDKRLLETIELNEADKPGDFQYYHYTNFMSPMASGSARSAGMVVCPCSGGTLAGIVGGTCNNLIQRAAEVHLKERRKLILVPRETPLSLGYIDNMKRATEAGAVVMPAMPGWYHGVNSLDDLIDFMVARILDQLEIPHALMQRWGEDA</sequence>
<feature type="binding site" evidence="7">
    <location>
        <begin position="117"/>
        <end position="120"/>
    </location>
    <ligand>
        <name>FMN</name>
        <dbReference type="ChEBI" id="CHEBI:58210"/>
    </ligand>
</feature>
<dbReference type="InterPro" id="IPR036551">
    <property type="entry name" value="Flavin_trans-like"/>
</dbReference>
<dbReference type="FunFam" id="3.40.50.1950:FF:000001">
    <property type="entry name" value="Flavin prenyltransferase UbiX"/>
    <property type="match status" value="1"/>
</dbReference>
<comment type="catalytic activity">
    <reaction evidence="5 7">
        <text>dimethylallyl phosphate + FMNH2 = prenylated FMNH2 + phosphate</text>
        <dbReference type="Rhea" id="RHEA:37743"/>
        <dbReference type="ChEBI" id="CHEBI:43474"/>
        <dbReference type="ChEBI" id="CHEBI:57618"/>
        <dbReference type="ChEBI" id="CHEBI:87467"/>
        <dbReference type="ChEBI" id="CHEBI:88052"/>
        <dbReference type="EC" id="2.5.1.129"/>
    </reaction>
</comment>
<evidence type="ECO:0000313" key="10">
    <source>
        <dbReference type="Proteomes" id="UP000318626"/>
    </source>
</evidence>
<dbReference type="InterPro" id="IPR004507">
    <property type="entry name" value="UbiX-like"/>
</dbReference>
<keyword evidence="3 7" id="KW-0288">FMN</keyword>
<evidence type="ECO:0000256" key="3">
    <source>
        <dbReference type="ARBA" id="ARBA00022643"/>
    </source>
</evidence>
<reference evidence="10" key="1">
    <citation type="submission" date="2019-02" db="EMBL/GenBank/DDBJ databases">
        <title>Deep-cultivation of Planctomycetes and their phenomic and genomic characterization uncovers novel biology.</title>
        <authorList>
            <person name="Wiegand S."/>
            <person name="Jogler M."/>
            <person name="Boedeker C."/>
            <person name="Pinto D."/>
            <person name="Vollmers J."/>
            <person name="Rivas-Marin E."/>
            <person name="Kohn T."/>
            <person name="Peeters S.H."/>
            <person name="Heuer A."/>
            <person name="Rast P."/>
            <person name="Oberbeckmann S."/>
            <person name="Bunk B."/>
            <person name="Jeske O."/>
            <person name="Meyerdierks A."/>
            <person name="Storesund J.E."/>
            <person name="Kallscheuer N."/>
            <person name="Luecker S."/>
            <person name="Lage O.M."/>
            <person name="Pohl T."/>
            <person name="Merkel B.J."/>
            <person name="Hornburger P."/>
            <person name="Mueller R.-W."/>
            <person name="Bruemmer F."/>
            <person name="Labrenz M."/>
            <person name="Spormann A.M."/>
            <person name="Op den Camp H."/>
            <person name="Overmann J."/>
            <person name="Amann R."/>
            <person name="Jetten M.S.M."/>
            <person name="Mascher T."/>
            <person name="Medema M.H."/>
            <person name="Devos D.P."/>
            <person name="Kaster A.-K."/>
            <person name="Ovreas L."/>
            <person name="Rohde M."/>
            <person name="Galperin M.Y."/>
            <person name="Jogler C."/>
        </authorList>
    </citation>
    <scope>NUCLEOTIDE SEQUENCE [LARGE SCALE GENOMIC DNA]</scope>
    <source>
        <strain evidence="10">Pan97</strain>
    </source>
</reference>
<evidence type="ECO:0000256" key="4">
    <source>
        <dbReference type="ARBA" id="ARBA00022679"/>
    </source>
</evidence>
<comment type="function">
    <text evidence="7">Flavin prenyltransferase that catalyzes the synthesis of the prenylated FMN cofactor (prenyl-FMN) for 4-hydroxy-3-polyprenylbenzoic acid decarboxylase UbiD. The prenyltransferase is metal-independent and links a dimethylallyl moiety from dimethylallyl monophosphate (DMAP) to the flavin N5 and C6 atoms of FMN.</text>
</comment>
<dbReference type="Gene3D" id="3.40.50.1950">
    <property type="entry name" value="Flavin prenyltransferase-like"/>
    <property type="match status" value="1"/>
</dbReference>
<dbReference type="RefSeq" id="WP_144971356.1">
    <property type="nucleotide sequence ID" value="NZ_CP036289.1"/>
</dbReference>
<feature type="binding site" evidence="7">
    <location>
        <position position="152"/>
    </location>
    <ligand>
        <name>FMN</name>
        <dbReference type="ChEBI" id="CHEBI:58210"/>
    </ligand>
</feature>
<evidence type="ECO:0000256" key="6">
    <source>
        <dbReference type="ARBA" id="ARBA00060793"/>
    </source>
</evidence>
<comment type="similarity">
    <text evidence="6 7">Belongs to the UbiX/PAD1 family.</text>
</comment>
<keyword evidence="2 7" id="KW-0285">Flavoprotein</keyword>
<feature type="binding site" evidence="7">
    <location>
        <position position="129"/>
    </location>
    <ligand>
        <name>FMN</name>
        <dbReference type="ChEBI" id="CHEBI:58210"/>
    </ligand>
</feature>
<dbReference type="EC" id="2.5.1.129" evidence="7"/>
<keyword evidence="10" id="KW-1185">Reference proteome</keyword>
<feature type="domain" description="Flavoprotein" evidence="8">
    <location>
        <begin position="5"/>
        <end position="203"/>
    </location>
</feature>
<keyword evidence="1 7" id="KW-0637">Prenyltransferase</keyword>
<keyword evidence="4 7" id="KW-0808">Transferase</keyword>
<dbReference type="AlphaFoldDB" id="A0A518C590"/>
<dbReference type="InterPro" id="IPR003382">
    <property type="entry name" value="Flavoprotein"/>
</dbReference>
<dbReference type="Proteomes" id="UP000318626">
    <property type="component" value="Chromosome"/>
</dbReference>
<keyword evidence="9" id="KW-0456">Lyase</keyword>
<protein>
    <recommendedName>
        <fullName evidence="7">Flavin prenyltransferase UbiX</fullName>
        <ecNumber evidence="7">2.5.1.129</ecNumber>
    </recommendedName>
</protein>
<organism evidence="9 10">
    <name type="scientific">Bremerella volcania</name>
    <dbReference type="NCBI Taxonomy" id="2527984"/>
    <lineage>
        <taxon>Bacteria</taxon>
        <taxon>Pseudomonadati</taxon>
        <taxon>Planctomycetota</taxon>
        <taxon>Planctomycetia</taxon>
        <taxon>Pirellulales</taxon>
        <taxon>Pirellulaceae</taxon>
        <taxon>Bremerella</taxon>
    </lineage>
</organism>
<dbReference type="EMBL" id="CP036289">
    <property type="protein sequence ID" value="QDU74390.1"/>
    <property type="molecule type" value="Genomic_DNA"/>
</dbReference>
<dbReference type="Pfam" id="PF02441">
    <property type="entry name" value="Flavoprotein"/>
    <property type="match status" value="1"/>
</dbReference>
<evidence type="ECO:0000256" key="5">
    <source>
        <dbReference type="ARBA" id="ARBA00050612"/>
    </source>
</evidence>
<dbReference type="HAMAP" id="MF_01984">
    <property type="entry name" value="ubiX_pad"/>
    <property type="match status" value="1"/>
</dbReference>
<evidence type="ECO:0000313" key="9">
    <source>
        <dbReference type="EMBL" id="QDU74390.1"/>
    </source>
</evidence>
<gene>
    <name evidence="7" type="primary">ubiX</name>
    <name evidence="9" type="ORF">Pan97_13970</name>
</gene>
<dbReference type="GO" id="GO:0106141">
    <property type="term" value="F:flavin prenyltransferase activity"/>
    <property type="evidence" value="ECO:0007669"/>
    <property type="project" value="UniProtKB-EC"/>
</dbReference>
<evidence type="ECO:0000259" key="8">
    <source>
        <dbReference type="Pfam" id="PF02441"/>
    </source>
</evidence>
<feature type="binding site" evidence="7">
    <location>
        <position position="198"/>
    </location>
    <ligand>
        <name>dimethylallyl phosphate</name>
        <dbReference type="ChEBI" id="CHEBI:88052"/>
    </ligand>
</feature>
<dbReference type="SUPFAM" id="SSF52507">
    <property type="entry name" value="Homo-oligomeric flavin-containing Cys decarboxylases, HFCD"/>
    <property type="match status" value="1"/>
</dbReference>
<proteinExistence type="inferred from homology"/>
<evidence type="ECO:0000256" key="2">
    <source>
        <dbReference type="ARBA" id="ARBA00022630"/>
    </source>
</evidence>
<evidence type="ECO:0000256" key="1">
    <source>
        <dbReference type="ARBA" id="ARBA00022602"/>
    </source>
</evidence>
<dbReference type="GO" id="GO:0016829">
    <property type="term" value="F:lyase activity"/>
    <property type="evidence" value="ECO:0007669"/>
    <property type="project" value="UniProtKB-KW"/>
</dbReference>
<feature type="binding site" evidence="7">
    <location>
        <position position="37"/>
    </location>
    <ligand>
        <name>FMN</name>
        <dbReference type="ChEBI" id="CHEBI:58210"/>
    </ligand>
</feature>
<dbReference type="NCBIfam" id="TIGR00421">
    <property type="entry name" value="ubiX_pad"/>
    <property type="match status" value="1"/>
</dbReference>
<name>A0A518C590_9BACT</name>
<feature type="binding site" evidence="7">
    <location>
        <position position="182"/>
    </location>
    <ligand>
        <name>dimethylallyl phosphate</name>
        <dbReference type="ChEBI" id="CHEBI:88052"/>
    </ligand>
</feature>
<accession>A0A518C590</accession>
<dbReference type="KEGG" id="bvo:Pan97_13970"/>
<dbReference type="OrthoDB" id="9781577at2"/>
<feature type="binding site" evidence="7">
    <location>
        <begin position="11"/>
        <end position="13"/>
    </location>
    <ligand>
        <name>FMN</name>
        <dbReference type="ChEBI" id="CHEBI:58210"/>
    </ligand>
</feature>
<evidence type="ECO:0000256" key="7">
    <source>
        <dbReference type="HAMAP-Rule" id="MF_01984"/>
    </source>
</evidence>